<evidence type="ECO:0000256" key="1">
    <source>
        <dbReference type="SAM" id="Phobius"/>
    </source>
</evidence>
<reference evidence="2 3" key="1">
    <citation type="submission" date="2019-04" db="EMBL/GenBank/DDBJ databases">
        <title>Streptomyces oryziradicis sp. nov., a novel actinomycete isolated from rhizosphere soil of rice (Oryza sativa L.).</title>
        <authorList>
            <person name="Li C."/>
        </authorList>
    </citation>
    <scope>NUCLEOTIDE SEQUENCE [LARGE SCALE GENOMIC DNA]</scope>
    <source>
        <strain evidence="2 3">NEAU-C40</strain>
    </source>
</reference>
<evidence type="ECO:0000313" key="2">
    <source>
        <dbReference type="EMBL" id="TKA11313.1"/>
    </source>
</evidence>
<sequence>MSATARDLARRLWLLLALGAAATVALFGAYQAVNGDAVPLSSSSAPGVLAVDTVKYALDQAQQGAQRDAPLGAAGTGDFHTQISVANQNLALAASDNVTGRGGRQTLQTVAGLISVYSGWIEKANQASSGSLLQKAYLHYAQSVLGDTNTKSLGDPSVMGRLFELRSEQVKVVSRQTSFGWPLWLGWSAVLVLCLSLCGALLEAQRFSRRRFRRRWNRPLAAATALLVAGATTLGLFTWRTQTGMTHSGALLIRPQSGIHIPDAQAQVAGQMAGAGFRAAAAGWILAGGALLMVLIVAGLMPRIAEYRFRASR</sequence>
<keyword evidence="1" id="KW-0812">Transmembrane</keyword>
<keyword evidence="1" id="KW-0472">Membrane</keyword>
<proteinExistence type="predicted"/>
<evidence type="ECO:0000313" key="3">
    <source>
        <dbReference type="Proteomes" id="UP000305778"/>
    </source>
</evidence>
<dbReference type="Proteomes" id="UP000305778">
    <property type="component" value="Unassembled WGS sequence"/>
</dbReference>
<feature type="transmembrane region" description="Helical" evidence="1">
    <location>
        <begin position="184"/>
        <end position="204"/>
    </location>
</feature>
<dbReference type="AlphaFoldDB" id="A0A4U0SQ45"/>
<protein>
    <submittedName>
        <fullName evidence="2">Uncharacterized protein</fullName>
    </submittedName>
</protein>
<name>A0A4U0SQ45_9ACTN</name>
<dbReference type="OrthoDB" id="4333168at2"/>
<keyword evidence="1" id="KW-1133">Transmembrane helix</keyword>
<feature type="transmembrane region" description="Helical" evidence="1">
    <location>
        <begin position="12"/>
        <end position="33"/>
    </location>
</feature>
<keyword evidence="3" id="KW-1185">Reference proteome</keyword>
<dbReference type="EMBL" id="SUMC01000009">
    <property type="protein sequence ID" value="TKA11313.1"/>
    <property type="molecule type" value="Genomic_DNA"/>
</dbReference>
<gene>
    <name evidence="2" type="ORF">FCI23_13370</name>
</gene>
<dbReference type="RefSeq" id="WP_136723725.1">
    <property type="nucleotide sequence ID" value="NZ_SUMC01000009.1"/>
</dbReference>
<feature type="transmembrane region" description="Helical" evidence="1">
    <location>
        <begin position="216"/>
        <end position="239"/>
    </location>
</feature>
<accession>A0A4U0SQ45</accession>
<feature type="transmembrane region" description="Helical" evidence="1">
    <location>
        <begin position="281"/>
        <end position="301"/>
    </location>
</feature>
<organism evidence="2 3">
    <name type="scientific">Actinacidiphila oryziradicis</name>
    <dbReference type="NCBI Taxonomy" id="2571141"/>
    <lineage>
        <taxon>Bacteria</taxon>
        <taxon>Bacillati</taxon>
        <taxon>Actinomycetota</taxon>
        <taxon>Actinomycetes</taxon>
        <taxon>Kitasatosporales</taxon>
        <taxon>Streptomycetaceae</taxon>
        <taxon>Actinacidiphila</taxon>
    </lineage>
</organism>
<comment type="caution">
    <text evidence="2">The sequence shown here is derived from an EMBL/GenBank/DDBJ whole genome shotgun (WGS) entry which is preliminary data.</text>
</comment>